<evidence type="ECO:0000259" key="5">
    <source>
        <dbReference type="PROSITE" id="PS51832"/>
    </source>
</evidence>
<evidence type="ECO:0000256" key="3">
    <source>
        <dbReference type="PROSITE-ProRule" id="PRU00169"/>
    </source>
</evidence>
<dbReference type="Gene3D" id="3.30.450.40">
    <property type="match status" value="1"/>
</dbReference>
<dbReference type="CDD" id="cd00077">
    <property type="entry name" value="HDc"/>
    <property type="match status" value="1"/>
</dbReference>
<sequence>MEGGPATGAVLVRHADQPRQKRTILVVDDTADNLALLAGLLKDNYRVKLANSGEKALALLAQGDDLPDLILLDVVMPGLSGYEVCQRLKSDARTQAIPIIFLTGMRSEEDESKGLALGAADYITKPVSPPILLARVQTQLLVRDALGLLEAQNIQLGDQVRRTGLALGEARAKLAKLVEIGIALGRDTDRQALMQRALLGARDIANCEAVSLFMRTPENTLRIAFSTHAGLEAGSAELPLDTPRVGEGAAGGDRVAQRVARTGATVVVNDARLATANGLDLDPLRRLAESVGLSPLSVLGVPLKPRDGKVIGVILMINAQDSRSGAICPFDPEIIGFTEALAAQTAVALENHELVDAQKNLTDSMIQMLAGAIDTKSPYTGGHCARVPELAFMLAEEAERVQEGPLADFSFKGEQEWREFRIGAWLHDCGKVTTPEYVVDKATKLETIVNRIHEIRTRFEVLLRDAKVQELETVLAGGSAAQARGEFERRKAQLLDDFAFVAECNLGGESMDEAHVVRLREIAQETWLRHFDDRLGLSHEELRLHEKTPRADLPTREPLLADQPYHLIERQRIEEGGDFKLKPPPYLYNRGELYNLCIRHGTLNAEERFKINEHIIQTIRMLESMPLPDDLKRVPEYAGTHHETLRGTGYPRGLEAAQLSIPARIMAIADIFEALTARDRPYQKAKSLSKAVEILHQFKRKGHIDPVLFDLFLTSGVYMAYARRYMDPAQIDAVDIQPYLGEQGPSGPG</sequence>
<dbReference type="PROSITE" id="PS51832">
    <property type="entry name" value="HD_GYP"/>
    <property type="match status" value="1"/>
</dbReference>
<evidence type="ECO:0000259" key="4">
    <source>
        <dbReference type="PROSITE" id="PS50110"/>
    </source>
</evidence>
<dbReference type="eggNOG" id="COG3437">
    <property type="taxonomic scope" value="Bacteria"/>
</dbReference>
<dbReference type="SMART" id="SM00471">
    <property type="entry name" value="HDc"/>
    <property type="match status" value="1"/>
</dbReference>
<dbReference type="PANTHER" id="PTHR45228:SF5">
    <property type="entry name" value="CYCLIC DI-GMP PHOSPHODIESTERASE VC_1348-RELATED"/>
    <property type="match status" value="1"/>
</dbReference>
<dbReference type="InterPro" id="IPR052020">
    <property type="entry name" value="Cyclic_di-GMP/3'3'-cGAMP_PDE"/>
</dbReference>
<dbReference type="InterPro" id="IPR037522">
    <property type="entry name" value="HD_GYP_dom"/>
</dbReference>
<protein>
    <submittedName>
        <fullName evidence="6">Diguanylate cyclase</fullName>
    </submittedName>
</protein>
<dbReference type="GO" id="GO:0000160">
    <property type="term" value="P:phosphorelay signal transduction system"/>
    <property type="evidence" value="ECO:0007669"/>
    <property type="project" value="InterPro"/>
</dbReference>
<dbReference type="SUPFAM" id="SSF52172">
    <property type="entry name" value="CheY-like"/>
    <property type="match status" value="1"/>
</dbReference>
<dbReference type="InterPro" id="IPR001789">
    <property type="entry name" value="Sig_transdc_resp-reg_receiver"/>
</dbReference>
<keyword evidence="1" id="KW-0808">Transferase</keyword>
<dbReference type="SMART" id="SM00065">
    <property type="entry name" value="GAF"/>
    <property type="match status" value="1"/>
</dbReference>
<gene>
    <name evidence="6" type="ORF">AZ34_17240</name>
</gene>
<dbReference type="PANTHER" id="PTHR45228">
    <property type="entry name" value="CYCLIC DI-GMP PHOSPHODIESTERASE TM_0186-RELATED"/>
    <property type="match status" value="1"/>
</dbReference>
<dbReference type="Proteomes" id="UP000023268">
    <property type="component" value="Unassembled WGS sequence"/>
</dbReference>
<dbReference type="eggNOG" id="COG2206">
    <property type="taxonomic scope" value="Bacteria"/>
</dbReference>
<dbReference type="GO" id="GO:0008081">
    <property type="term" value="F:phosphoric diester hydrolase activity"/>
    <property type="evidence" value="ECO:0007669"/>
    <property type="project" value="UniProtKB-ARBA"/>
</dbReference>
<evidence type="ECO:0000256" key="1">
    <source>
        <dbReference type="ARBA" id="ARBA00022679"/>
    </source>
</evidence>
<dbReference type="EMBL" id="JEMG01000001">
    <property type="protein sequence ID" value="EYC52637.1"/>
    <property type="molecule type" value="Genomic_DNA"/>
</dbReference>
<dbReference type="Pfam" id="PF01590">
    <property type="entry name" value="GAF"/>
    <property type="match status" value="1"/>
</dbReference>
<name>A0A016XM52_9BURK</name>
<dbReference type="STRING" id="1458275.AZ34_17240"/>
<dbReference type="SUPFAM" id="SSF109604">
    <property type="entry name" value="HD-domain/PDEase-like"/>
    <property type="match status" value="2"/>
</dbReference>
<dbReference type="SMART" id="SM00448">
    <property type="entry name" value="REC"/>
    <property type="match status" value="1"/>
</dbReference>
<keyword evidence="2" id="KW-0418">Kinase</keyword>
<dbReference type="SUPFAM" id="SSF55781">
    <property type="entry name" value="GAF domain-like"/>
    <property type="match status" value="1"/>
</dbReference>
<dbReference type="InterPro" id="IPR003607">
    <property type="entry name" value="HD/PDEase_dom"/>
</dbReference>
<proteinExistence type="predicted"/>
<dbReference type="PROSITE" id="PS50110">
    <property type="entry name" value="RESPONSE_REGULATORY"/>
    <property type="match status" value="1"/>
</dbReference>
<dbReference type="GO" id="GO:0016301">
    <property type="term" value="F:kinase activity"/>
    <property type="evidence" value="ECO:0007669"/>
    <property type="project" value="UniProtKB-KW"/>
</dbReference>
<dbReference type="Gene3D" id="1.10.3210.10">
    <property type="entry name" value="Hypothetical protein af1432"/>
    <property type="match status" value="2"/>
</dbReference>
<accession>A0A016XM52</accession>
<comment type="caution">
    <text evidence="6">The sequence shown here is derived from an EMBL/GenBank/DDBJ whole genome shotgun (WGS) entry which is preliminary data.</text>
</comment>
<dbReference type="InterPro" id="IPR011006">
    <property type="entry name" value="CheY-like_superfamily"/>
</dbReference>
<keyword evidence="3" id="KW-0597">Phosphoprotein</keyword>
<dbReference type="Pfam" id="PF13487">
    <property type="entry name" value="HD_5"/>
    <property type="match status" value="1"/>
</dbReference>
<evidence type="ECO:0000256" key="2">
    <source>
        <dbReference type="ARBA" id="ARBA00022777"/>
    </source>
</evidence>
<feature type="domain" description="Response regulatory" evidence="4">
    <location>
        <begin position="23"/>
        <end position="140"/>
    </location>
</feature>
<dbReference type="InterPro" id="IPR029016">
    <property type="entry name" value="GAF-like_dom_sf"/>
</dbReference>
<dbReference type="AlphaFoldDB" id="A0A016XM52"/>
<organism evidence="6 7">
    <name type="scientific">Hylemonella gracilis str. Niagara R</name>
    <dbReference type="NCBI Taxonomy" id="1458275"/>
    <lineage>
        <taxon>Bacteria</taxon>
        <taxon>Pseudomonadati</taxon>
        <taxon>Pseudomonadota</taxon>
        <taxon>Betaproteobacteria</taxon>
        <taxon>Burkholderiales</taxon>
        <taxon>Comamonadaceae</taxon>
        <taxon>Hylemonella</taxon>
    </lineage>
</organism>
<feature type="domain" description="HD-GYP" evidence="5">
    <location>
        <begin position="528"/>
        <end position="728"/>
    </location>
</feature>
<feature type="modified residue" description="4-aspartylphosphate" evidence="3">
    <location>
        <position position="73"/>
    </location>
</feature>
<dbReference type="InterPro" id="IPR003018">
    <property type="entry name" value="GAF"/>
</dbReference>
<dbReference type="OrthoDB" id="9774747at2"/>
<evidence type="ECO:0000313" key="7">
    <source>
        <dbReference type="Proteomes" id="UP000023268"/>
    </source>
</evidence>
<evidence type="ECO:0000313" key="6">
    <source>
        <dbReference type="EMBL" id="EYC52637.1"/>
    </source>
</evidence>
<dbReference type="Pfam" id="PF00072">
    <property type="entry name" value="Response_reg"/>
    <property type="match status" value="1"/>
</dbReference>
<dbReference type="Gene3D" id="3.40.50.2300">
    <property type="match status" value="1"/>
</dbReference>
<reference evidence="6 7" key="1">
    <citation type="submission" date="2014-02" db="EMBL/GenBank/DDBJ databases">
        <title>Draft Genome of Hylemonella gracilis isolated from the Niagara River.</title>
        <authorList>
            <person name="Pawlowski D.R."/>
            <person name="Koudelka G.B."/>
        </authorList>
    </citation>
    <scope>NUCLEOTIDE SEQUENCE [LARGE SCALE GENOMIC DNA]</scope>
    <source>
        <strain evidence="6 7">Niagara R</strain>
    </source>
</reference>